<dbReference type="AlphaFoldDB" id="A0A1U7CQ83"/>
<dbReference type="InterPro" id="IPR050553">
    <property type="entry name" value="Thioredoxin_ResA/DsbE_sf"/>
</dbReference>
<dbReference type="SUPFAM" id="SSF52833">
    <property type="entry name" value="Thioredoxin-like"/>
    <property type="match status" value="1"/>
</dbReference>
<dbReference type="PANTHER" id="PTHR42852:SF13">
    <property type="entry name" value="PROTEIN DIPZ"/>
    <property type="match status" value="1"/>
</dbReference>
<dbReference type="GO" id="GO:0016209">
    <property type="term" value="F:antioxidant activity"/>
    <property type="evidence" value="ECO:0007669"/>
    <property type="project" value="InterPro"/>
</dbReference>
<dbReference type="InterPro" id="IPR000866">
    <property type="entry name" value="AhpC/TSA"/>
</dbReference>
<dbReference type="Gene3D" id="3.40.30.10">
    <property type="entry name" value="Glutaredoxin"/>
    <property type="match status" value="1"/>
</dbReference>
<accession>A0A1U7CQ83</accession>
<dbReference type="Proteomes" id="UP000186309">
    <property type="component" value="Chromosome"/>
</dbReference>
<evidence type="ECO:0000259" key="1">
    <source>
        <dbReference type="PROSITE" id="PS51352"/>
    </source>
</evidence>
<dbReference type="STRING" id="1387353.BSF38_02608"/>
<dbReference type="GO" id="GO:0016491">
    <property type="term" value="F:oxidoreductase activity"/>
    <property type="evidence" value="ECO:0007669"/>
    <property type="project" value="InterPro"/>
</dbReference>
<organism evidence="2 3">
    <name type="scientific">Paludisphaera borealis</name>
    <dbReference type="NCBI Taxonomy" id="1387353"/>
    <lineage>
        <taxon>Bacteria</taxon>
        <taxon>Pseudomonadati</taxon>
        <taxon>Planctomycetota</taxon>
        <taxon>Planctomycetia</taxon>
        <taxon>Isosphaerales</taxon>
        <taxon>Isosphaeraceae</taxon>
        <taxon>Paludisphaera</taxon>
    </lineage>
</organism>
<sequence length="391" mass="43385">MYSTILALLALLILPGSDEPAAKKTDEVSKQRRDEFHKLTVANFENREKGGGLPWNHFASRHVELAEKNPEDSTGYLSLEALALGDSFSTEPTGDDAIPYFSKAIDLLIRHHVQGGRASDLAQLLASPSHFGSASAQTERFLREVLEKNPSAETRAGAALSLVRFLKGRADLARRLEGDDGGALARRLEATWGRPYLEALKACDPQKLDQEAEGVSRRGLKEHAEYWKRQSLPGRQALEINGEDVAGKPMSLSQFRGKVVVLSFWGFGCLPCRAMFPHEKAMVKRMEGRPFVLLGVDADLDRAKTLERLAKEGITWRSWWDGGEKTVGPIADAWQIRCWPSVFVIDHKGVIRYRDFRGKELELMVDLLVSDAEKDQDAGVPAGRAQSARTP</sequence>
<feature type="domain" description="Thioredoxin" evidence="1">
    <location>
        <begin position="231"/>
        <end position="377"/>
    </location>
</feature>
<dbReference type="PANTHER" id="PTHR42852">
    <property type="entry name" value="THIOL:DISULFIDE INTERCHANGE PROTEIN DSBE"/>
    <property type="match status" value="1"/>
</dbReference>
<proteinExistence type="predicted"/>
<reference evidence="3" key="1">
    <citation type="submission" date="2016-12" db="EMBL/GenBank/DDBJ databases">
        <title>Comparative genomics of four Isosphaeraceae planctomycetes: a common pool of plasmids and glycoside hydrolase genes.</title>
        <authorList>
            <person name="Ivanova A."/>
        </authorList>
    </citation>
    <scope>NUCLEOTIDE SEQUENCE [LARGE SCALE GENOMIC DNA]</scope>
    <source>
        <strain evidence="3">PX4</strain>
    </source>
</reference>
<dbReference type="Pfam" id="PF00578">
    <property type="entry name" value="AhpC-TSA"/>
    <property type="match status" value="1"/>
</dbReference>
<protein>
    <submittedName>
        <fullName evidence="2">Thiol-disulfide oxidoreductase ResA</fullName>
    </submittedName>
</protein>
<dbReference type="EMBL" id="CP019082">
    <property type="protein sequence ID" value="APW61104.1"/>
    <property type="molecule type" value="Genomic_DNA"/>
</dbReference>
<keyword evidence="3" id="KW-1185">Reference proteome</keyword>
<dbReference type="InterPro" id="IPR036249">
    <property type="entry name" value="Thioredoxin-like_sf"/>
</dbReference>
<evidence type="ECO:0000313" key="3">
    <source>
        <dbReference type="Proteomes" id="UP000186309"/>
    </source>
</evidence>
<dbReference type="RefSeq" id="WP_083712915.1">
    <property type="nucleotide sequence ID" value="NZ_CP019082.1"/>
</dbReference>
<gene>
    <name evidence="2" type="primary">resA_8</name>
    <name evidence="2" type="ORF">BSF38_02608</name>
</gene>
<name>A0A1U7CQ83_9BACT</name>
<evidence type="ECO:0000313" key="2">
    <source>
        <dbReference type="EMBL" id="APW61104.1"/>
    </source>
</evidence>
<dbReference type="InterPro" id="IPR013766">
    <property type="entry name" value="Thioredoxin_domain"/>
</dbReference>
<dbReference type="OrthoDB" id="272786at2"/>
<dbReference type="KEGG" id="pbor:BSF38_02608"/>
<dbReference type="PROSITE" id="PS51352">
    <property type="entry name" value="THIOREDOXIN_2"/>
    <property type="match status" value="1"/>
</dbReference>
<dbReference type="CDD" id="cd02966">
    <property type="entry name" value="TlpA_like_family"/>
    <property type="match status" value="1"/>
</dbReference>